<dbReference type="Proteomes" id="UP000187266">
    <property type="component" value="Chromosome"/>
</dbReference>
<keyword evidence="11" id="KW-1185">Reference proteome</keyword>
<dbReference type="Pfam" id="PF00535">
    <property type="entry name" value="Glycos_transf_2"/>
    <property type="match status" value="1"/>
</dbReference>
<dbReference type="EMBL" id="CP019124">
    <property type="protein sequence ID" value="APX88907.1"/>
    <property type="molecule type" value="Genomic_DNA"/>
</dbReference>
<dbReference type="Gene3D" id="3.90.550.10">
    <property type="entry name" value="Spore Coat Polysaccharide Biosynthesis Protein SpsA, Chain A"/>
    <property type="match status" value="1"/>
</dbReference>
<evidence type="ECO:0000256" key="5">
    <source>
        <dbReference type="ARBA" id="ARBA00022985"/>
    </source>
</evidence>
<dbReference type="GO" id="GO:0009103">
    <property type="term" value="P:lipopolysaccharide biosynthetic process"/>
    <property type="evidence" value="ECO:0007669"/>
    <property type="project" value="UniProtKB-KW"/>
</dbReference>
<protein>
    <submittedName>
        <fullName evidence="10">Dolichol-phosphate mannosyltransferase</fullName>
    </submittedName>
</protein>
<dbReference type="GO" id="GO:0005886">
    <property type="term" value="C:plasma membrane"/>
    <property type="evidence" value="ECO:0007669"/>
    <property type="project" value="TreeGrafter"/>
</dbReference>
<dbReference type="CDD" id="cd04179">
    <property type="entry name" value="DPM_DPG-synthase_like"/>
    <property type="match status" value="1"/>
</dbReference>
<dbReference type="STRING" id="1267768.BV394_03495"/>
<evidence type="ECO:0000313" key="10">
    <source>
        <dbReference type="EMBL" id="APX88907.1"/>
    </source>
</evidence>
<feature type="domain" description="Glycosyltransferase 2-like" evidence="9">
    <location>
        <begin position="3"/>
        <end position="166"/>
    </location>
</feature>
<gene>
    <name evidence="10" type="ORF">BV394_03495</name>
</gene>
<evidence type="ECO:0000256" key="3">
    <source>
        <dbReference type="ARBA" id="ARBA00022679"/>
    </source>
</evidence>
<reference evidence="10 11" key="1">
    <citation type="submission" date="2017-01" db="EMBL/GenBank/DDBJ databases">
        <title>Genomic analysis of Xuhuaishuia manganoxidans DY6-4.</title>
        <authorList>
            <person name="Wang X."/>
        </authorList>
    </citation>
    <scope>NUCLEOTIDE SEQUENCE [LARGE SCALE GENOMIC DNA]</scope>
    <source>
        <strain evidence="10 11">DY6-4</strain>
    </source>
</reference>
<evidence type="ECO:0000256" key="2">
    <source>
        <dbReference type="ARBA" id="ARBA00022676"/>
    </source>
</evidence>
<accession>A0A1U7DFY4</accession>
<evidence type="ECO:0000256" key="1">
    <source>
        <dbReference type="ARBA" id="ARBA00022475"/>
    </source>
</evidence>
<proteinExistence type="predicted"/>
<feature type="region of interest" description="Disordered" evidence="8">
    <location>
        <begin position="237"/>
        <end position="286"/>
    </location>
</feature>
<evidence type="ECO:0000256" key="8">
    <source>
        <dbReference type="SAM" id="MobiDB-lite"/>
    </source>
</evidence>
<dbReference type="PANTHER" id="PTHR48090:SF3">
    <property type="entry name" value="UNDECAPRENYL-PHOSPHATE 4-DEOXY-4-FORMAMIDO-L-ARABINOSE TRANSFERASE"/>
    <property type="match status" value="1"/>
</dbReference>
<keyword evidence="4" id="KW-0812">Transmembrane</keyword>
<organism evidence="10 11">
    <name type="scientific">Brevirhabdus pacifica</name>
    <dbReference type="NCBI Taxonomy" id="1267768"/>
    <lineage>
        <taxon>Bacteria</taxon>
        <taxon>Pseudomonadati</taxon>
        <taxon>Pseudomonadota</taxon>
        <taxon>Alphaproteobacteria</taxon>
        <taxon>Rhodobacterales</taxon>
        <taxon>Paracoccaceae</taxon>
        <taxon>Brevirhabdus</taxon>
    </lineage>
</organism>
<evidence type="ECO:0000256" key="4">
    <source>
        <dbReference type="ARBA" id="ARBA00022692"/>
    </source>
</evidence>
<name>A0A1U7DFY4_9RHOB</name>
<keyword evidence="6" id="KW-1133">Transmembrane helix</keyword>
<keyword evidence="7" id="KW-0472">Membrane</keyword>
<dbReference type="AlphaFoldDB" id="A0A1U7DFY4"/>
<keyword evidence="3" id="KW-0808">Transferase</keyword>
<keyword evidence="1" id="KW-1003">Cell membrane</keyword>
<dbReference type="InterPro" id="IPR029044">
    <property type="entry name" value="Nucleotide-diphossugar_trans"/>
</dbReference>
<dbReference type="InterPro" id="IPR050256">
    <property type="entry name" value="Glycosyltransferase_2"/>
</dbReference>
<evidence type="ECO:0000256" key="6">
    <source>
        <dbReference type="ARBA" id="ARBA00022989"/>
    </source>
</evidence>
<evidence type="ECO:0000256" key="7">
    <source>
        <dbReference type="ARBA" id="ARBA00023136"/>
    </source>
</evidence>
<evidence type="ECO:0000259" key="9">
    <source>
        <dbReference type="Pfam" id="PF00535"/>
    </source>
</evidence>
<dbReference type="InterPro" id="IPR001173">
    <property type="entry name" value="Glyco_trans_2-like"/>
</dbReference>
<evidence type="ECO:0000313" key="11">
    <source>
        <dbReference type="Proteomes" id="UP000187266"/>
    </source>
</evidence>
<dbReference type="FunFam" id="3.90.550.10:FF:000170">
    <property type="entry name" value="Dolichol-phosphate mannosyltransferase"/>
    <property type="match status" value="1"/>
</dbReference>
<dbReference type="PANTHER" id="PTHR48090">
    <property type="entry name" value="UNDECAPRENYL-PHOSPHATE 4-DEOXY-4-FORMAMIDO-L-ARABINOSE TRANSFERASE-RELATED"/>
    <property type="match status" value="1"/>
</dbReference>
<keyword evidence="5" id="KW-0448">Lipopolysaccharide biosynthesis</keyword>
<dbReference type="SUPFAM" id="SSF53448">
    <property type="entry name" value="Nucleotide-diphospho-sugar transferases"/>
    <property type="match status" value="1"/>
</dbReference>
<sequence length="286" mass="30209">MITVISPMKNEAGNVERLVREVGAACTPLGAFELILVDDGSTDGTADVIAGLQAELPWLRLLRHEQSGGQSAAVHSGVIHARGAICATLDGDGQNPPDQIPVLVAPFRAAGAPADLGLVAGQRVGRRDTVSKRLASRGANALRARLLRDDTRDTGCGLKAFRRDAFLGLPFFNHMHRYLPALFRRDGWSVAHVDVTHRERGAGVSNYTNVGRAMVGVYDLVGVAWLIRRRKTARPAELSETGPALWQGGEGAARSDSAGADPAAAPTTGTVKIDTTGPGRAAVMKD</sequence>
<keyword evidence="2 10" id="KW-0328">Glycosyltransferase</keyword>
<dbReference type="GO" id="GO:0099621">
    <property type="term" value="F:undecaprenyl-phosphate 4-deoxy-4-formamido-L-arabinose transferase activity"/>
    <property type="evidence" value="ECO:0007669"/>
    <property type="project" value="TreeGrafter"/>
</dbReference>
<feature type="compositionally biased region" description="Low complexity" evidence="8">
    <location>
        <begin position="252"/>
        <end position="269"/>
    </location>
</feature>